<dbReference type="EMBL" id="WAAU01000008">
    <property type="protein sequence ID" value="KAB1159574.1"/>
    <property type="molecule type" value="Genomic_DNA"/>
</dbReference>
<accession>A0A7J5AQ88</accession>
<evidence type="ECO:0000313" key="2">
    <source>
        <dbReference type="Proteomes" id="UP000467305"/>
    </source>
</evidence>
<dbReference type="OrthoDB" id="1189832at2"/>
<dbReference type="Proteomes" id="UP000467305">
    <property type="component" value="Unassembled WGS sequence"/>
</dbReference>
<comment type="caution">
    <text evidence="1">The sequence shown here is derived from an EMBL/GenBank/DDBJ whole genome shotgun (WGS) entry which is preliminary data.</text>
</comment>
<gene>
    <name evidence="1" type="ORF">F7018_04490</name>
</gene>
<name>A0A7J5AQ88_9FLAO</name>
<evidence type="ECO:0000313" key="1">
    <source>
        <dbReference type="EMBL" id="KAB1159574.1"/>
    </source>
</evidence>
<sequence>MIKSISNLGIILNKVTQKSINGGGPGSPFWCKNRNNWEPNPVACTQNEIATYNFSLGYCVCMPTKVDM</sequence>
<protein>
    <submittedName>
        <fullName evidence="1">Uncharacterized protein</fullName>
    </submittedName>
</protein>
<proteinExistence type="predicted"/>
<organism evidence="1 2">
    <name type="scientific">Tenacibaculum aiptasiae</name>
    <dbReference type="NCBI Taxonomy" id="426481"/>
    <lineage>
        <taxon>Bacteria</taxon>
        <taxon>Pseudomonadati</taxon>
        <taxon>Bacteroidota</taxon>
        <taxon>Flavobacteriia</taxon>
        <taxon>Flavobacteriales</taxon>
        <taxon>Flavobacteriaceae</taxon>
        <taxon>Tenacibaculum</taxon>
    </lineage>
</organism>
<dbReference type="AlphaFoldDB" id="A0A7J5AQ88"/>
<dbReference type="RefSeq" id="WP_150898820.1">
    <property type="nucleotide sequence ID" value="NZ_WAAU01000008.1"/>
</dbReference>
<reference evidence="1 2" key="1">
    <citation type="submission" date="2019-09" db="EMBL/GenBank/DDBJ databases">
        <authorList>
            <person name="Cao W.R."/>
        </authorList>
    </citation>
    <scope>NUCLEOTIDE SEQUENCE [LARGE SCALE GENOMIC DNA]</scope>
    <source>
        <strain evidence="2">a4</strain>
    </source>
</reference>
<keyword evidence="2" id="KW-1185">Reference proteome</keyword>